<sequence>MSGGGRAQPLTCLLIMNEEITFLAKNSFRISQELYEGRLFISSDLRGELIDVVFVKVARREDAERIFRRTAAASDGVVLKPWRYWFSGEKEFCYLPKDAELRKGIWTLCYDHFENNLKDWTNLVKGNVGYYDKLKLPIKTGNGCRLKEFWRDSIRELIKGVVRIHSKGSYHGGLGSENGREWQKKADITDLLGMLNNWFESILTGGQKKLAGIYDEFVKKVAGHPFLLEADERMRLFDHYEAMRNGPITSRRVHSALARSTFDNFKSWNSTSTLNNMDNFTLGVYNHRNSSASRKTKKLLRIKKNKETPPHQKNKTHTGDVEDLLRYLRNLYHHYHHHGLAAGSMEDVDRGVTTHFRGFLELLYMHLEL</sequence>
<accession>A0A6J5TXB5</accession>
<proteinExistence type="predicted"/>
<dbReference type="AlphaFoldDB" id="A0A6J5TXB5"/>
<evidence type="ECO:0000313" key="2">
    <source>
        <dbReference type="Proteomes" id="UP000507222"/>
    </source>
</evidence>
<evidence type="ECO:0000313" key="1">
    <source>
        <dbReference type="EMBL" id="CAB4267665.1"/>
    </source>
</evidence>
<dbReference type="EMBL" id="CAEKDK010000001">
    <property type="protein sequence ID" value="CAB4267665.1"/>
    <property type="molecule type" value="Genomic_DNA"/>
</dbReference>
<name>A0A6J5TXB5_PRUAR</name>
<organism evidence="1 2">
    <name type="scientific">Prunus armeniaca</name>
    <name type="common">Apricot</name>
    <name type="synonym">Armeniaca vulgaris</name>
    <dbReference type="NCBI Taxonomy" id="36596"/>
    <lineage>
        <taxon>Eukaryota</taxon>
        <taxon>Viridiplantae</taxon>
        <taxon>Streptophyta</taxon>
        <taxon>Embryophyta</taxon>
        <taxon>Tracheophyta</taxon>
        <taxon>Spermatophyta</taxon>
        <taxon>Magnoliopsida</taxon>
        <taxon>eudicotyledons</taxon>
        <taxon>Gunneridae</taxon>
        <taxon>Pentapetalae</taxon>
        <taxon>rosids</taxon>
        <taxon>fabids</taxon>
        <taxon>Rosales</taxon>
        <taxon>Rosaceae</taxon>
        <taxon>Amygdaloideae</taxon>
        <taxon>Amygdaleae</taxon>
        <taxon>Prunus</taxon>
    </lineage>
</organism>
<dbReference type="Proteomes" id="UP000507222">
    <property type="component" value="Unassembled WGS sequence"/>
</dbReference>
<reference evidence="1 2" key="1">
    <citation type="submission" date="2020-05" db="EMBL/GenBank/DDBJ databases">
        <authorList>
            <person name="Campoy J."/>
            <person name="Schneeberger K."/>
            <person name="Spophaly S."/>
        </authorList>
    </citation>
    <scope>NUCLEOTIDE SEQUENCE [LARGE SCALE GENOMIC DNA]</scope>
    <source>
        <strain evidence="1">PruArmRojPasFocal</strain>
    </source>
</reference>
<gene>
    <name evidence="1" type="ORF">CURHAP_LOCUS10468</name>
</gene>
<evidence type="ECO:0008006" key="3">
    <source>
        <dbReference type="Google" id="ProtNLM"/>
    </source>
</evidence>
<protein>
    <recommendedName>
        <fullName evidence="3">KEN domain-containing protein</fullName>
    </recommendedName>
</protein>